<dbReference type="Pfam" id="PF05000">
    <property type="entry name" value="RNA_pol_Rpb1_4"/>
    <property type="match status" value="1"/>
</dbReference>
<dbReference type="Gene3D" id="1.10.274.100">
    <property type="entry name" value="RNA polymerase Rpb1, domain 3"/>
    <property type="match status" value="1"/>
</dbReference>
<dbReference type="Gene3D" id="3.30.1490.180">
    <property type="entry name" value="RNA polymerase ii"/>
    <property type="match status" value="1"/>
</dbReference>
<evidence type="ECO:0000256" key="3">
    <source>
        <dbReference type="ARBA" id="ARBA00011206"/>
    </source>
</evidence>
<evidence type="ECO:0000256" key="11">
    <source>
        <dbReference type="ARBA" id="ARBA00023242"/>
    </source>
</evidence>
<dbReference type="SUPFAM" id="SSF64484">
    <property type="entry name" value="beta and beta-prime subunits of DNA dependent RNA-polymerase"/>
    <property type="match status" value="1"/>
</dbReference>
<dbReference type="EMBL" id="JADBJN010000003">
    <property type="protein sequence ID" value="KAG5672444.1"/>
    <property type="molecule type" value="Genomic_DNA"/>
</dbReference>
<dbReference type="InterPro" id="IPR042102">
    <property type="entry name" value="RNA_pol_Rpb1_3_sf"/>
</dbReference>
<comment type="subcellular location">
    <subcellularLocation>
        <location evidence="1">Nucleus</location>
    </subcellularLocation>
</comment>
<dbReference type="Proteomes" id="UP001107558">
    <property type="component" value="Chromosome 3"/>
</dbReference>
<dbReference type="FunFam" id="1.10.132.30:FF:000001">
    <property type="entry name" value="DNA-directed RNA polymerase subunit"/>
    <property type="match status" value="1"/>
</dbReference>
<evidence type="ECO:0000256" key="10">
    <source>
        <dbReference type="ARBA" id="ARBA00023163"/>
    </source>
</evidence>
<proteinExistence type="inferred from homology"/>
<dbReference type="Pfam" id="PF04998">
    <property type="entry name" value="RNA_pol_Rpb1_5"/>
    <property type="match status" value="1"/>
</dbReference>
<dbReference type="EC" id="2.7.7.6" evidence="14"/>
<keyword evidence="4 14" id="KW-0240">DNA-directed RNA polymerase</keyword>
<protein>
    <recommendedName>
        <fullName evidence="14">DNA-directed RNA polymerase subunit</fullName>
        <ecNumber evidence="14">2.7.7.6</ecNumber>
    </recommendedName>
</protein>
<dbReference type="FunFam" id="3.30.1490.180:FF:000002">
    <property type="entry name" value="DNA-directed RNA polymerase subunit"/>
    <property type="match status" value="1"/>
</dbReference>
<dbReference type="Gene3D" id="6.20.50.80">
    <property type="match status" value="1"/>
</dbReference>
<dbReference type="InterPro" id="IPR007081">
    <property type="entry name" value="RNA_pol_Rpb1_5"/>
</dbReference>
<gene>
    <name evidence="16" type="ORF">PVAND_002572</name>
</gene>
<keyword evidence="17" id="KW-1185">Reference proteome</keyword>
<dbReference type="PANTHER" id="PTHR48446:SF1">
    <property type="entry name" value="DNA-DIRECTED RNA POLYMERASE SUBUNIT BETA' N-TERMINAL SECTION"/>
    <property type="match status" value="1"/>
</dbReference>
<dbReference type="InterPro" id="IPR038120">
    <property type="entry name" value="Rpb1_funnel_sf"/>
</dbReference>
<dbReference type="InterPro" id="IPR044893">
    <property type="entry name" value="RNA_pol_Rpb1_clamp_domain"/>
</dbReference>
<dbReference type="FunFam" id="2.40.40.20:FF:000019">
    <property type="entry name" value="DNA-directed RNA polymerase II subunit RPB1"/>
    <property type="match status" value="1"/>
</dbReference>
<keyword evidence="6 14" id="KW-0548">Nucleotidyltransferase</keyword>
<evidence type="ECO:0000256" key="4">
    <source>
        <dbReference type="ARBA" id="ARBA00022478"/>
    </source>
</evidence>
<keyword evidence="11" id="KW-0539">Nucleus</keyword>
<evidence type="ECO:0000256" key="14">
    <source>
        <dbReference type="RuleBase" id="RU004279"/>
    </source>
</evidence>
<evidence type="ECO:0000256" key="5">
    <source>
        <dbReference type="ARBA" id="ARBA00022679"/>
    </source>
</evidence>
<comment type="catalytic activity">
    <reaction evidence="12 14">
        <text>RNA(n) + a ribonucleoside 5'-triphosphate = RNA(n+1) + diphosphate</text>
        <dbReference type="Rhea" id="RHEA:21248"/>
        <dbReference type="Rhea" id="RHEA-COMP:14527"/>
        <dbReference type="Rhea" id="RHEA-COMP:17342"/>
        <dbReference type="ChEBI" id="CHEBI:33019"/>
        <dbReference type="ChEBI" id="CHEBI:61557"/>
        <dbReference type="ChEBI" id="CHEBI:140395"/>
        <dbReference type="EC" id="2.7.7.6"/>
    </reaction>
</comment>
<organism evidence="16 17">
    <name type="scientific">Polypedilum vanderplanki</name>
    <name type="common">Sleeping chironomid midge</name>
    <dbReference type="NCBI Taxonomy" id="319348"/>
    <lineage>
        <taxon>Eukaryota</taxon>
        <taxon>Metazoa</taxon>
        <taxon>Ecdysozoa</taxon>
        <taxon>Arthropoda</taxon>
        <taxon>Hexapoda</taxon>
        <taxon>Insecta</taxon>
        <taxon>Pterygota</taxon>
        <taxon>Neoptera</taxon>
        <taxon>Endopterygota</taxon>
        <taxon>Diptera</taxon>
        <taxon>Nematocera</taxon>
        <taxon>Chironomoidea</taxon>
        <taxon>Chironomidae</taxon>
        <taxon>Chironominae</taxon>
        <taxon>Polypedilum</taxon>
        <taxon>Polypedilum</taxon>
    </lineage>
</organism>
<dbReference type="GO" id="GO:0005654">
    <property type="term" value="C:nucleoplasm"/>
    <property type="evidence" value="ECO:0007669"/>
    <property type="project" value="UniProtKB-ARBA"/>
</dbReference>
<evidence type="ECO:0000313" key="17">
    <source>
        <dbReference type="Proteomes" id="UP001107558"/>
    </source>
</evidence>
<evidence type="ECO:0000256" key="13">
    <source>
        <dbReference type="ARBA" id="ARBA00058108"/>
    </source>
</evidence>
<comment type="similarity">
    <text evidence="2 14">Belongs to the RNA polymerase beta' chain family.</text>
</comment>
<dbReference type="PANTHER" id="PTHR48446">
    <property type="entry name" value="DNA-DIRECTED RNA POLYMERASE SUBUNIT BETA' N-TERMINAL SECTION"/>
    <property type="match status" value="1"/>
</dbReference>
<dbReference type="Pfam" id="PF04997">
    <property type="entry name" value="RNA_pol_Rpb1_1"/>
    <property type="match status" value="1"/>
</dbReference>
<name>A0A9J6BRE4_POLVA</name>
<dbReference type="GO" id="GO:0000428">
    <property type="term" value="C:DNA-directed RNA polymerase complex"/>
    <property type="evidence" value="ECO:0007669"/>
    <property type="project" value="UniProtKB-KW"/>
</dbReference>
<dbReference type="Pfam" id="PF04983">
    <property type="entry name" value="RNA_pol_Rpb1_3"/>
    <property type="match status" value="1"/>
</dbReference>
<dbReference type="GO" id="GO:0003677">
    <property type="term" value="F:DNA binding"/>
    <property type="evidence" value="ECO:0007669"/>
    <property type="project" value="InterPro"/>
</dbReference>
<dbReference type="FunFam" id="1.10.150.390:FF:000004">
    <property type="entry name" value="DNA-directed RNA polymerase subunit"/>
    <property type="match status" value="1"/>
</dbReference>
<sequence>MPKEQYREADAIKEISHVSFSLDSAEQIQQSSHLHVKVKSLYNQDQKRTPMTSGVLDLRLGVSQKGATCETCNQGLNECVGHFGYLDLALPVFHIGHFRATITILQTICKTCSRVMLKDEEAKTFSKKLMNPNLSYLTKKAIHQQVLKKAKKNTKCPHCDAINGPVKKGVGLLKIVHEPFRGRKKTDPLVNDALEELLSATEENKEVFQNVGQQTLIHELNPVEVLHLFKNIPKCDIPLLGMTSENADPANLIVTRVYVPPACIRPSVVSDIKSGTTEDDLTMKQSEILLINDFIAKHMNTSGKIEIIEEDWDYLQLHVALYFNSEVSGIPINMMPTKQTRGIVQRLKGKQGRFRGNLSGKRVDFSARTVISPDPNLMIHEVGVPDRVAKILTFPERVNPSNIQKLRNMVRNGPDVHPGANYVQQKGVTFKKFLAYGNRDKVAQDLKYGDIVERHLIDGDIVLFNRQPSLHKLSIMCHIAKVQPQRTFRFNECACTPYNADFDGDEMNLHLPQTEEARAEALVLMGNRSNLVTPRNGELLIAATQDFITGGYLITQRDEFFTKEKAMQLASCMLAGPDTNMKIDLPPPTILKPRRLWTGKQIFSLILRPNKNYPVMANMATKGKNYTGNLDMCVRDSYVIIRNSQLLCGSMDKSTLGSGTKNCVFYVILRDFGEEYATRAMWRLARMASYFMMNRGFSFGIGDVTPSKKLLEEKQILLDKGYSKCDEYIAEMKKGTLQCAPGCTPEQTLESMMLKELSSIRELAAKACFRELHPTNSALIMAQSGSKGSNINISQMIACVGQQAINGKRVPNGFEDRALPHFEKFSKIPAARGFVQNSFFSGLTPTEFFFHTMAGREGLVDTAVKTAETGYLQRRLVKCLEDLVVQYDGTVRSAISEVVEFVYGGDGLDPSYMETKNRPVDMDRQLMHITAKYLYRDQKKIKSCDLKKAAEEILSRPEYNNSRDDFKMECVTFFDNVAKKNEKVEKKYEKFGKIGDELNRITYGQIEQFIDVVNEKFNRSVIEPGTAVGALGAQSIGEPGTQMTLKTFHFAGVASMNITSGVPRIVEIINATKVISTPIITTEIENNTSMEFARKVKARIEKTTLGEVTSFIEEVYRNNDCFVLIKLDLERIRVLGLDVTIDTIRYSICISKLKVKPNQVEIHGPSVIVIQPDRTKYGHMINVEMQRLANSISQIVIAGIPTVSRAVIAIDDSKQPVTYKLCVEGSGFREVMATFGVVGSKTRSNNIWEVYNTLGIEAARTTIINEITSVMEGHGMQVDYRHIMLLAGQMTSRGEVLGITRHGLAKMRESVFNLASFEKTADHLFDAAYYGQTDSIDGVSERIILGMPASIGTGLFKILHKHVDKQIVPAPTPIFDKFDW</sequence>
<dbReference type="SMART" id="SM00663">
    <property type="entry name" value="RPOLA_N"/>
    <property type="match status" value="1"/>
</dbReference>
<dbReference type="InterPro" id="IPR007066">
    <property type="entry name" value="RNA_pol_Rpb1_3"/>
</dbReference>
<evidence type="ECO:0000256" key="6">
    <source>
        <dbReference type="ARBA" id="ARBA00022695"/>
    </source>
</evidence>
<dbReference type="Gene3D" id="2.40.40.20">
    <property type="match status" value="1"/>
</dbReference>
<evidence type="ECO:0000256" key="8">
    <source>
        <dbReference type="ARBA" id="ARBA00022833"/>
    </source>
</evidence>
<dbReference type="CDD" id="cd02736">
    <property type="entry name" value="RNAP_III_Rpc1_C"/>
    <property type="match status" value="1"/>
</dbReference>
<evidence type="ECO:0000256" key="12">
    <source>
        <dbReference type="ARBA" id="ARBA00048552"/>
    </source>
</evidence>
<comment type="subunit">
    <text evidence="3">Component of the RNA polymerase III (Pol III) complex consisting of 17 subunits.</text>
</comment>
<dbReference type="InterPro" id="IPR000722">
    <property type="entry name" value="RNA_pol_asu"/>
</dbReference>
<dbReference type="Gene3D" id="1.10.150.390">
    <property type="match status" value="1"/>
</dbReference>
<evidence type="ECO:0000256" key="9">
    <source>
        <dbReference type="ARBA" id="ARBA00022842"/>
    </source>
</evidence>
<dbReference type="CDD" id="cd02583">
    <property type="entry name" value="RNAP_III_RPC1_N"/>
    <property type="match status" value="1"/>
</dbReference>
<comment type="function">
    <text evidence="13">DNA-dependent RNA polymerase catalyzes the transcription of DNA into RNA using the four ribonucleoside triphosphates as substrates. Largest and catalytic core component of RNA polymerase III which synthesizes small RNAs, such as 5S rRNA and tRNAs. Forms the polymerase active center together with the second largest subunit. A single-stranded DNA template strand of the promoter is positioned within the central active site cleft of Pol III. A bridging helix emanates from RPC1 and crosses the cleft near the catalytic site and is thought to promote translocation of Pol III by acting as a ratchet that moves the RNA-DNA hybrid through the active site by switching from straight to bent conformations at each step of nucleotide addition.</text>
</comment>
<reference evidence="16" key="1">
    <citation type="submission" date="2021-03" db="EMBL/GenBank/DDBJ databases">
        <title>Chromosome level genome of the anhydrobiotic midge Polypedilum vanderplanki.</title>
        <authorList>
            <person name="Yoshida Y."/>
            <person name="Kikawada T."/>
            <person name="Gusev O."/>
        </authorList>
    </citation>
    <scope>NUCLEOTIDE SEQUENCE</scope>
    <source>
        <strain evidence="16">NIAS01</strain>
        <tissue evidence="16">Whole body or cell culture</tissue>
    </source>
</reference>
<dbReference type="GO" id="GO:0006351">
    <property type="term" value="P:DNA-templated transcription"/>
    <property type="evidence" value="ECO:0007669"/>
    <property type="project" value="InterPro"/>
</dbReference>
<comment type="caution">
    <text evidence="16">The sequence shown here is derived from an EMBL/GenBank/DDBJ whole genome shotgun (WGS) entry which is preliminary data.</text>
</comment>
<dbReference type="Gene3D" id="4.10.860.120">
    <property type="entry name" value="RNA polymerase II, clamp domain"/>
    <property type="match status" value="1"/>
</dbReference>
<dbReference type="InterPro" id="IPR035698">
    <property type="entry name" value="RNAP_III_Rpc1_C"/>
</dbReference>
<dbReference type="InterPro" id="IPR007080">
    <property type="entry name" value="RNA_pol_Rpb1_1"/>
</dbReference>
<keyword evidence="7" id="KW-0479">Metal-binding</keyword>
<dbReference type="GO" id="GO:0003899">
    <property type="term" value="F:DNA-directed RNA polymerase activity"/>
    <property type="evidence" value="ECO:0007669"/>
    <property type="project" value="UniProtKB-EC"/>
</dbReference>
<evidence type="ECO:0000256" key="1">
    <source>
        <dbReference type="ARBA" id="ARBA00004123"/>
    </source>
</evidence>
<dbReference type="Gene3D" id="1.10.132.30">
    <property type="match status" value="1"/>
</dbReference>
<dbReference type="Pfam" id="PF00623">
    <property type="entry name" value="RNA_pol_Rpb1_2"/>
    <property type="match status" value="1"/>
</dbReference>
<dbReference type="Gene3D" id="6.10.250.2940">
    <property type="match status" value="1"/>
</dbReference>
<dbReference type="InterPro" id="IPR006592">
    <property type="entry name" value="RNA_pol_N"/>
</dbReference>
<dbReference type="InterPro" id="IPR015700">
    <property type="entry name" value="RPC1"/>
</dbReference>
<evidence type="ECO:0000256" key="2">
    <source>
        <dbReference type="ARBA" id="ARBA00006460"/>
    </source>
</evidence>
<evidence type="ECO:0000313" key="16">
    <source>
        <dbReference type="EMBL" id="KAG5672444.1"/>
    </source>
</evidence>
<dbReference type="InterPro" id="IPR007083">
    <property type="entry name" value="RNA_pol_Rpb1_4"/>
</dbReference>
<accession>A0A9J6BRE4</accession>
<keyword evidence="5 14" id="KW-0808">Transferase</keyword>
<keyword evidence="10 14" id="KW-0804">Transcription</keyword>
<evidence type="ECO:0000256" key="7">
    <source>
        <dbReference type="ARBA" id="ARBA00022723"/>
    </source>
</evidence>
<keyword evidence="9" id="KW-0460">Magnesium</keyword>
<dbReference type="OrthoDB" id="270392at2759"/>
<dbReference type="GO" id="GO:0046872">
    <property type="term" value="F:metal ion binding"/>
    <property type="evidence" value="ECO:0007669"/>
    <property type="project" value="UniProtKB-KW"/>
</dbReference>
<dbReference type="FunFam" id="1.10.274.100:FF:000003">
    <property type="entry name" value="DNA-directed RNA polymerase subunit"/>
    <property type="match status" value="1"/>
</dbReference>
<feature type="domain" description="RNA polymerase N-terminal" evidence="15">
    <location>
        <begin position="250"/>
        <end position="555"/>
    </location>
</feature>
<dbReference type="FunFam" id="4.10.860.120:FF:000004">
    <property type="entry name" value="DNA-directed RNA polymerase subunit"/>
    <property type="match status" value="1"/>
</dbReference>
<dbReference type="InterPro" id="IPR035697">
    <property type="entry name" value="RNAP_III_RPC1_N"/>
</dbReference>
<dbReference type="NCBIfam" id="NF006336">
    <property type="entry name" value="PRK08566.1"/>
    <property type="match status" value="1"/>
</dbReference>
<keyword evidence="8" id="KW-0862">Zinc</keyword>
<evidence type="ECO:0000259" key="15">
    <source>
        <dbReference type="SMART" id="SM00663"/>
    </source>
</evidence>